<keyword evidence="7 9" id="KW-0472">Membrane</keyword>
<dbReference type="Pfam" id="PF04290">
    <property type="entry name" value="DctQ"/>
    <property type="match status" value="1"/>
</dbReference>
<name>W9H5C0_9PROT</name>
<dbReference type="GO" id="GO:0005886">
    <property type="term" value="C:plasma membrane"/>
    <property type="evidence" value="ECO:0007669"/>
    <property type="project" value="UniProtKB-SubCell"/>
</dbReference>
<dbReference type="Proteomes" id="UP000019486">
    <property type="component" value="Unassembled WGS sequence"/>
</dbReference>
<feature type="transmembrane region" description="Helical" evidence="9">
    <location>
        <begin position="89"/>
        <end position="110"/>
    </location>
</feature>
<evidence type="ECO:0000313" key="12">
    <source>
        <dbReference type="EMBL" id="EWY41229.1"/>
    </source>
</evidence>
<dbReference type="RefSeq" id="WP_051511758.1">
    <property type="nucleotide sequence ID" value="NZ_AVFL01000005.1"/>
</dbReference>
<feature type="transmembrane region" description="Helical" evidence="9">
    <location>
        <begin position="51"/>
        <end position="68"/>
    </location>
</feature>
<evidence type="ECO:0000256" key="10">
    <source>
        <dbReference type="SAM" id="MobiDB-lite"/>
    </source>
</evidence>
<evidence type="ECO:0000256" key="7">
    <source>
        <dbReference type="ARBA" id="ARBA00023136"/>
    </source>
</evidence>
<keyword evidence="6 9" id="KW-1133">Transmembrane helix</keyword>
<sequence length="187" mass="20445">MLPFLKSCDTWFHRCLAGLCALLVAVMLVTVGAQIVMRYALNAPLVWSEELARFTMVWLALLASALAMRRAQHIAMTGLYTLPPSVEPILKALTALATILILGVLTYHGWELAERTMRQRSPALGLPMGYMYAAIPIATFLMMIGHALALITRTEPPLVEPSPDIAGDQPGTLSSAYPSAHYNKEPI</sequence>
<evidence type="ECO:0000256" key="5">
    <source>
        <dbReference type="ARBA" id="ARBA00022692"/>
    </source>
</evidence>
<dbReference type="InterPro" id="IPR007387">
    <property type="entry name" value="TRAP_DctQ"/>
</dbReference>
<keyword evidence="2 9" id="KW-0813">Transport</keyword>
<dbReference type="EMBL" id="AVFL01000005">
    <property type="protein sequence ID" value="EWY41229.1"/>
    <property type="molecule type" value="Genomic_DNA"/>
</dbReference>
<evidence type="ECO:0000259" key="11">
    <source>
        <dbReference type="Pfam" id="PF04290"/>
    </source>
</evidence>
<evidence type="ECO:0000256" key="6">
    <source>
        <dbReference type="ARBA" id="ARBA00022989"/>
    </source>
</evidence>
<dbReference type="STRING" id="1385369.N825_30785"/>
<keyword evidence="13" id="KW-1185">Reference proteome</keyword>
<dbReference type="GO" id="GO:0022857">
    <property type="term" value="F:transmembrane transporter activity"/>
    <property type="evidence" value="ECO:0007669"/>
    <property type="project" value="UniProtKB-UniRule"/>
</dbReference>
<feature type="region of interest" description="Disordered" evidence="10">
    <location>
        <begin position="160"/>
        <end position="187"/>
    </location>
</feature>
<comment type="subunit">
    <text evidence="9">The complex comprises the extracytoplasmic solute receptor protein and the two transmembrane proteins.</text>
</comment>
<keyword evidence="4 9" id="KW-0997">Cell inner membrane</keyword>
<dbReference type="PANTHER" id="PTHR35011:SF2">
    <property type="entry name" value="2,3-DIKETO-L-GULONATE TRAP TRANSPORTER SMALL PERMEASE PROTEIN YIAM"/>
    <property type="match status" value="1"/>
</dbReference>
<dbReference type="PANTHER" id="PTHR35011">
    <property type="entry name" value="2,3-DIKETO-L-GULONATE TRAP TRANSPORTER SMALL PERMEASE PROTEIN YIAM"/>
    <property type="match status" value="1"/>
</dbReference>
<feature type="transmembrane region" description="Helical" evidence="9">
    <location>
        <begin position="130"/>
        <end position="151"/>
    </location>
</feature>
<evidence type="ECO:0000256" key="8">
    <source>
        <dbReference type="ARBA" id="ARBA00038436"/>
    </source>
</evidence>
<dbReference type="InterPro" id="IPR055348">
    <property type="entry name" value="DctQ"/>
</dbReference>
<accession>W9H5C0</accession>
<comment type="function">
    <text evidence="9">Part of the tripartite ATP-independent periplasmic (TRAP) transport system.</text>
</comment>
<proteinExistence type="inferred from homology"/>
<comment type="caution">
    <text evidence="12">The sequence shown here is derived from an EMBL/GenBank/DDBJ whole genome shotgun (WGS) entry which is preliminary data.</text>
</comment>
<evidence type="ECO:0000256" key="4">
    <source>
        <dbReference type="ARBA" id="ARBA00022519"/>
    </source>
</evidence>
<organism evidence="12 13">
    <name type="scientific">Skermanella stibiiresistens SB22</name>
    <dbReference type="NCBI Taxonomy" id="1385369"/>
    <lineage>
        <taxon>Bacteria</taxon>
        <taxon>Pseudomonadati</taxon>
        <taxon>Pseudomonadota</taxon>
        <taxon>Alphaproteobacteria</taxon>
        <taxon>Rhodospirillales</taxon>
        <taxon>Azospirillaceae</taxon>
        <taxon>Skermanella</taxon>
    </lineage>
</organism>
<evidence type="ECO:0000256" key="2">
    <source>
        <dbReference type="ARBA" id="ARBA00022448"/>
    </source>
</evidence>
<dbReference type="AlphaFoldDB" id="W9H5C0"/>
<reference evidence="12 13" key="1">
    <citation type="submission" date="2013-08" db="EMBL/GenBank/DDBJ databases">
        <title>The genome sequence of Skermanella stibiiresistens.</title>
        <authorList>
            <person name="Zhu W."/>
            <person name="Wang G."/>
        </authorList>
    </citation>
    <scope>NUCLEOTIDE SEQUENCE [LARGE SCALE GENOMIC DNA]</scope>
    <source>
        <strain evidence="12 13">SB22</strain>
    </source>
</reference>
<evidence type="ECO:0000256" key="1">
    <source>
        <dbReference type="ARBA" id="ARBA00004429"/>
    </source>
</evidence>
<evidence type="ECO:0000256" key="3">
    <source>
        <dbReference type="ARBA" id="ARBA00022475"/>
    </source>
</evidence>
<comment type="similarity">
    <text evidence="8 9">Belongs to the TRAP transporter small permease family.</text>
</comment>
<feature type="domain" description="Tripartite ATP-independent periplasmic transporters DctQ component" evidence="11">
    <location>
        <begin position="27"/>
        <end position="152"/>
    </location>
</feature>
<evidence type="ECO:0000313" key="13">
    <source>
        <dbReference type="Proteomes" id="UP000019486"/>
    </source>
</evidence>
<keyword evidence="5 9" id="KW-0812">Transmembrane</keyword>
<gene>
    <name evidence="12" type="ORF">N825_30785</name>
</gene>
<feature type="transmembrane region" description="Helical" evidence="9">
    <location>
        <begin position="12"/>
        <end position="39"/>
    </location>
</feature>
<comment type="subcellular location">
    <subcellularLocation>
        <location evidence="1 9">Cell inner membrane</location>
        <topology evidence="1 9">Multi-pass membrane protein</topology>
    </subcellularLocation>
</comment>
<keyword evidence="3" id="KW-1003">Cell membrane</keyword>
<protein>
    <recommendedName>
        <fullName evidence="9">TRAP transporter small permease protein</fullName>
    </recommendedName>
</protein>
<evidence type="ECO:0000256" key="9">
    <source>
        <dbReference type="RuleBase" id="RU369079"/>
    </source>
</evidence>
<dbReference type="GO" id="GO:0015740">
    <property type="term" value="P:C4-dicarboxylate transport"/>
    <property type="evidence" value="ECO:0007669"/>
    <property type="project" value="TreeGrafter"/>
</dbReference>